<sequence>MRLPPKQVPELKQLCIIDYLSFTWCPAEIEPLRRLAQSGRFVDPESEEGKPVKNMAQFIKYRESVGDPLDLHQLEYAALDELKTFFMSVGKDIFANCEYSTADLWEDHFQLIERAGGVFGYRRAFDLVLDGHIIGLAASGGQQGSCYVSVTGGGCRLLDFNSVHRILRSLPLVKLTRVDVALDDFAGVTGGYDAAEQAFLDDQFVTRGKPPQCDRNGSGGVKKAGTREIEYTKGRTFYVGSRAGGKLYRGYEKGKQGGDTESLWFRHEVELRSSNREIPLHILTKPDQYFAGFYPWSAHVLELVAEADAATVPEAVTVPIRKRDTQSVKMAAVAQYNRSVENARRVVGGVINVMRKARGLSDEQIIDQLIRDAVPRSMHRVAVPGLMQ</sequence>
<organism evidence="2 3">
    <name type="scientific">Marinobacterium stanieri</name>
    <dbReference type="NCBI Taxonomy" id="49186"/>
    <lineage>
        <taxon>Bacteria</taxon>
        <taxon>Pseudomonadati</taxon>
        <taxon>Pseudomonadota</taxon>
        <taxon>Gammaproteobacteria</taxon>
        <taxon>Oceanospirillales</taxon>
        <taxon>Oceanospirillaceae</taxon>
        <taxon>Marinobacterium</taxon>
    </lineage>
</organism>
<name>A0A1N6R751_9GAMM</name>
<evidence type="ECO:0000259" key="1">
    <source>
        <dbReference type="Pfam" id="PF02486"/>
    </source>
</evidence>
<dbReference type="EMBL" id="FTMN01000003">
    <property type="protein sequence ID" value="SIQ24664.1"/>
    <property type="molecule type" value="Genomic_DNA"/>
</dbReference>
<dbReference type="AlphaFoldDB" id="A0A1N6R751"/>
<dbReference type="InterPro" id="IPR003491">
    <property type="entry name" value="REP-like_C"/>
</dbReference>
<feature type="domain" description="Replication initiation protein-like C-terminal" evidence="1">
    <location>
        <begin position="174"/>
        <end position="370"/>
    </location>
</feature>
<dbReference type="GO" id="GO:0003743">
    <property type="term" value="F:translation initiation factor activity"/>
    <property type="evidence" value="ECO:0007669"/>
    <property type="project" value="UniProtKB-KW"/>
</dbReference>
<dbReference type="STRING" id="49186.SAMN05421647_103150"/>
<gene>
    <name evidence="2" type="ORF">SAMN05421647_103150</name>
</gene>
<keyword evidence="2" id="KW-0648">Protein biosynthesis</keyword>
<dbReference type="RefSeq" id="WP_076462343.1">
    <property type="nucleotide sequence ID" value="NZ_FTMN01000003.1"/>
</dbReference>
<reference evidence="2 3" key="1">
    <citation type="submission" date="2017-01" db="EMBL/GenBank/DDBJ databases">
        <authorList>
            <person name="Mah S.A."/>
            <person name="Swanson W.J."/>
            <person name="Moy G.W."/>
            <person name="Vacquier V.D."/>
        </authorList>
    </citation>
    <scope>NUCLEOTIDE SEQUENCE [LARGE SCALE GENOMIC DNA]</scope>
    <source>
        <strain evidence="2 3">DSM 7027</strain>
    </source>
</reference>
<dbReference type="Proteomes" id="UP000186895">
    <property type="component" value="Unassembled WGS sequence"/>
</dbReference>
<keyword evidence="3" id="KW-1185">Reference proteome</keyword>
<dbReference type="Pfam" id="PF02486">
    <property type="entry name" value="Rep_trans"/>
    <property type="match status" value="1"/>
</dbReference>
<protein>
    <submittedName>
        <fullName evidence="2">Replication initiation factor</fullName>
    </submittedName>
</protein>
<accession>A0A1N6R751</accession>
<proteinExistence type="predicted"/>
<evidence type="ECO:0000313" key="3">
    <source>
        <dbReference type="Proteomes" id="UP000186895"/>
    </source>
</evidence>
<evidence type="ECO:0000313" key="2">
    <source>
        <dbReference type="EMBL" id="SIQ24664.1"/>
    </source>
</evidence>
<keyword evidence="2" id="KW-0396">Initiation factor</keyword>